<evidence type="ECO:0000313" key="4">
    <source>
        <dbReference type="Proteomes" id="UP000001542"/>
    </source>
</evidence>
<name>A2ENP9_TRIV3</name>
<dbReference type="PROSITE" id="PS50177">
    <property type="entry name" value="NTF2_DOMAIN"/>
    <property type="match status" value="1"/>
</dbReference>
<dbReference type="InterPro" id="IPR032710">
    <property type="entry name" value="NTF2-like_dom_sf"/>
</dbReference>
<feature type="compositionally biased region" description="Basic and acidic residues" evidence="1">
    <location>
        <begin position="153"/>
        <end position="175"/>
    </location>
</feature>
<feature type="region of interest" description="Disordered" evidence="1">
    <location>
        <begin position="135"/>
        <end position="183"/>
    </location>
</feature>
<dbReference type="VEuPathDB" id="TrichDB:TVAGG3_0407700"/>
<dbReference type="InParanoid" id="A2ENP9"/>
<evidence type="ECO:0000313" key="3">
    <source>
        <dbReference type="EMBL" id="EAY05749.1"/>
    </source>
</evidence>
<dbReference type="Gene3D" id="3.10.450.50">
    <property type="match status" value="1"/>
</dbReference>
<organism evidence="3 4">
    <name type="scientific">Trichomonas vaginalis (strain ATCC PRA-98 / G3)</name>
    <dbReference type="NCBI Taxonomy" id="412133"/>
    <lineage>
        <taxon>Eukaryota</taxon>
        <taxon>Metamonada</taxon>
        <taxon>Parabasalia</taxon>
        <taxon>Trichomonadida</taxon>
        <taxon>Trichomonadidae</taxon>
        <taxon>Trichomonas</taxon>
    </lineage>
</organism>
<evidence type="ECO:0000256" key="1">
    <source>
        <dbReference type="SAM" id="MobiDB-lite"/>
    </source>
</evidence>
<proteinExistence type="predicted"/>
<protein>
    <recommendedName>
        <fullName evidence="2">NTF2 domain-containing protein</fullName>
    </recommendedName>
</protein>
<reference evidence="3" key="1">
    <citation type="submission" date="2006-10" db="EMBL/GenBank/DDBJ databases">
        <authorList>
            <person name="Amadeo P."/>
            <person name="Zhao Q."/>
            <person name="Wortman J."/>
            <person name="Fraser-Liggett C."/>
            <person name="Carlton J."/>
        </authorList>
    </citation>
    <scope>NUCLEOTIDE SEQUENCE</scope>
    <source>
        <strain evidence="3">G3</strain>
    </source>
</reference>
<dbReference type="InterPro" id="IPR018222">
    <property type="entry name" value="Nuclear_transport_factor_2_euk"/>
</dbReference>
<keyword evidence="4" id="KW-1185">Reference proteome</keyword>
<evidence type="ECO:0000259" key="2">
    <source>
        <dbReference type="PROSITE" id="PS50177"/>
    </source>
</evidence>
<reference evidence="3" key="2">
    <citation type="journal article" date="2007" name="Science">
        <title>Draft genome sequence of the sexually transmitted pathogen Trichomonas vaginalis.</title>
        <authorList>
            <person name="Carlton J.M."/>
            <person name="Hirt R.P."/>
            <person name="Silva J.C."/>
            <person name="Delcher A.L."/>
            <person name="Schatz M."/>
            <person name="Zhao Q."/>
            <person name="Wortman J.R."/>
            <person name="Bidwell S.L."/>
            <person name="Alsmark U.C.M."/>
            <person name="Besteiro S."/>
            <person name="Sicheritz-Ponten T."/>
            <person name="Noel C.J."/>
            <person name="Dacks J.B."/>
            <person name="Foster P.G."/>
            <person name="Simillion C."/>
            <person name="Van de Peer Y."/>
            <person name="Miranda-Saavedra D."/>
            <person name="Barton G.J."/>
            <person name="Westrop G.D."/>
            <person name="Mueller S."/>
            <person name="Dessi D."/>
            <person name="Fiori P.L."/>
            <person name="Ren Q."/>
            <person name="Paulsen I."/>
            <person name="Zhang H."/>
            <person name="Bastida-Corcuera F.D."/>
            <person name="Simoes-Barbosa A."/>
            <person name="Brown M.T."/>
            <person name="Hayes R.D."/>
            <person name="Mukherjee M."/>
            <person name="Okumura C.Y."/>
            <person name="Schneider R."/>
            <person name="Smith A.J."/>
            <person name="Vanacova S."/>
            <person name="Villalvazo M."/>
            <person name="Haas B.J."/>
            <person name="Pertea M."/>
            <person name="Feldblyum T.V."/>
            <person name="Utterback T.R."/>
            <person name="Shu C.L."/>
            <person name="Osoegawa K."/>
            <person name="de Jong P.J."/>
            <person name="Hrdy I."/>
            <person name="Horvathova L."/>
            <person name="Zubacova Z."/>
            <person name="Dolezal P."/>
            <person name="Malik S.B."/>
            <person name="Logsdon J.M. Jr."/>
            <person name="Henze K."/>
            <person name="Gupta A."/>
            <person name="Wang C.C."/>
            <person name="Dunne R.L."/>
            <person name="Upcroft J.A."/>
            <person name="Upcroft P."/>
            <person name="White O."/>
            <person name="Salzberg S.L."/>
            <person name="Tang P."/>
            <person name="Chiu C.-H."/>
            <person name="Lee Y.-S."/>
            <person name="Embley T.M."/>
            <person name="Coombs G.H."/>
            <person name="Mottram J.C."/>
            <person name="Tachezy J."/>
            <person name="Fraser-Liggett C.M."/>
            <person name="Johnson P.J."/>
        </authorList>
    </citation>
    <scope>NUCLEOTIDE SEQUENCE [LARGE SCALE GENOMIC DNA]</scope>
    <source>
        <strain evidence="3">G3</strain>
    </source>
</reference>
<sequence>MSSFEQIANDFVYLYYRKFVYGDEDIVKFYVQNALMTRPEYDVNEPKTLTDLRPDMIRTDIPTGTQFVVTDYKTKEIENGFELVVNAVIDNGSPKSFTQTFTIQKINENYFITKDIYEIKETKTFPDVKTGYIEVHQRSESRRSQSPRNNRGKVNEQRIKKNDKAMNEIKQKNKFSDWTPNSK</sequence>
<feature type="domain" description="NTF2" evidence="2">
    <location>
        <begin position="7"/>
        <end position="119"/>
    </location>
</feature>
<dbReference type="SMR" id="A2ENP9"/>
<dbReference type="Proteomes" id="UP000001542">
    <property type="component" value="Unassembled WGS sequence"/>
</dbReference>
<dbReference type="RefSeq" id="XP_001317972.1">
    <property type="nucleotide sequence ID" value="XM_001317937.1"/>
</dbReference>
<dbReference type="AlphaFoldDB" id="A2ENP9"/>
<dbReference type="VEuPathDB" id="TrichDB:TVAG_100720"/>
<dbReference type="EMBL" id="DS113441">
    <property type="protein sequence ID" value="EAY05749.1"/>
    <property type="molecule type" value="Genomic_DNA"/>
</dbReference>
<dbReference type="KEGG" id="tva:4763619"/>
<dbReference type="Pfam" id="PF02136">
    <property type="entry name" value="NTF2"/>
    <property type="match status" value="1"/>
</dbReference>
<gene>
    <name evidence="3" type="ORF">TVAG_100720</name>
</gene>
<accession>A2ENP9</accession>
<dbReference type="InterPro" id="IPR002075">
    <property type="entry name" value="NTF2_dom"/>
</dbReference>
<dbReference type="SUPFAM" id="SSF54427">
    <property type="entry name" value="NTF2-like"/>
    <property type="match status" value="1"/>
</dbReference>